<feature type="coiled-coil region" evidence="1">
    <location>
        <begin position="973"/>
        <end position="1025"/>
    </location>
</feature>
<feature type="coiled-coil region" evidence="1">
    <location>
        <begin position="350"/>
        <end position="377"/>
    </location>
</feature>
<dbReference type="AlphaFoldDB" id="A0A834GTH5"/>
<accession>A0A834GTH5</accession>
<dbReference type="InterPro" id="IPR019448">
    <property type="entry name" value="NT-C2"/>
</dbReference>
<reference evidence="4" key="1">
    <citation type="submission" date="2019-11" db="EMBL/GenBank/DDBJ databases">
        <authorList>
            <person name="Liu Y."/>
            <person name="Hou J."/>
            <person name="Li T.-Q."/>
            <person name="Guan C.-H."/>
            <person name="Wu X."/>
            <person name="Wu H.-Z."/>
            <person name="Ling F."/>
            <person name="Zhang R."/>
            <person name="Shi X.-G."/>
            <person name="Ren J.-P."/>
            <person name="Chen E.-F."/>
            <person name="Sun J.-M."/>
        </authorList>
    </citation>
    <scope>NUCLEOTIDE SEQUENCE</scope>
    <source>
        <strain evidence="4">Adult_tree_wgs_1</strain>
        <tissue evidence="4">Leaves</tissue>
    </source>
</reference>
<sequence>MFRSTRWRSEKNKIKAVFKLQFLATQVTQVGGDSLIIHFFPADVGKPTVRLEKAAIRDGSCSWENPVYETVKFFREPKTGKIQEKIYTFVVSTGSSKAGLIGEVSIDFASYAYSIKLSTVSLPLKNAKSEAVLHVSIQRMEENIEQREAEEIENGKIYMKDRSFKALLSIGDPDESNYTESQAMDEIAIWGKEEEKRQKECLDFREIGLDCNHEPFSCIRNSTTQDGRRTLSDEALNKRISHVAELNGNRLASSGSDLTISSSNSSSGLDTPRQFELNSGNMLPDPTSLLSSSNHNSEHQKTISDLSTRIHEDHQTPQWEWMEGSTLEGSTDDSSRGSREKSEEASDITIEKLKTELAALSRQAEVSELELQTLRKQIVREGKRGNDLFREVVGLKEERDAFKAECENLKAFQRRMDEAKVQNKLKSEGGDPFAIVEELRQELSYEKDLNANLHLQLEKTQESNSELILAVRDLDEILEQKDREIINLSNGSAIVENVKHLSETSYNYETEDDEEQKALEELVLEHSESNGTHEMERKITDLYNELEIYRKERDEIEVQMEQLALDYEILKQENHELSYKLEQSQVQEQLKMQYECSSSYASINELETQIENMEVELKNQSEELSASLASINKLETIVKSLEEELEKQAEGFEADIEILTCAKVEQEQRAIRAEEALRKMRWQNANMAERLQEEFKRLSLQLSSTFEENEKLAMKALTEASELRLQKIHLEELLRKEKDELESVRDEYEAKLHELSSQISLKVNQIEQMQLEIEVKSKEVETEKRHWEESNWIFSQEMLMLGEEIEKLKRENNDLSIEAEQNKTLKVKLERMNTEMEETDLLLFRGNVERDEMEGMIDLLRKETEKSREELNILSSQKDEKESMIGNLQLELEMLKSQCDELKRFLFEDELEKEKMRKQVFQLKGDLKNKEDAFSSLQKELKNTKTRLTVLDGTKTMSRNNKSVSVPRTPKEMASLKDKIKILEGQIKLKEAALETSTNSFLEKEKDLQNKIEELQRRSEELSQNSGILYEYQLSKVAEDPKHATSNGSTLMESGNAISSEKGMEASALNARDQGSPGELSNEMELLKDRNKTMESELKDMQERYSEISLKFAEVEGEREQLVMALRNLKNAKKI</sequence>
<evidence type="ECO:0000256" key="2">
    <source>
        <dbReference type="SAM" id="MobiDB-lite"/>
    </source>
</evidence>
<protein>
    <recommendedName>
        <fullName evidence="3">C2 NT-type domain-containing protein</fullName>
    </recommendedName>
</protein>
<dbReference type="Proteomes" id="UP000626092">
    <property type="component" value="Unassembled WGS sequence"/>
</dbReference>
<feature type="region of interest" description="Disordered" evidence="2">
    <location>
        <begin position="1062"/>
        <end position="1085"/>
    </location>
</feature>
<dbReference type="EMBL" id="WJXA01000007">
    <property type="protein sequence ID" value="KAF7138615.1"/>
    <property type="molecule type" value="Genomic_DNA"/>
</dbReference>
<feature type="compositionally biased region" description="Low complexity" evidence="2">
    <location>
        <begin position="253"/>
        <end position="271"/>
    </location>
</feature>
<dbReference type="PROSITE" id="PS51840">
    <property type="entry name" value="C2_NT"/>
    <property type="match status" value="1"/>
</dbReference>
<evidence type="ECO:0000256" key="1">
    <source>
        <dbReference type="SAM" id="Coils"/>
    </source>
</evidence>
<feature type="region of interest" description="Disordered" evidence="2">
    <location>
        <begin position="251"/>
        <end position="347"/>
    </location>
</feature>
<dbReference type="OrthoDB" id="765176at2759"/>
<keyword evidence="1" id="KW-0175">Coiled coil</keyword>
<evidence type="ECO:0000313" key="4">
    <source>
        <dbReference type="EMBL" id="KAF7138615.1"/>
    </source>
</evidence>
<keyword evidence="5" id="KW-1185">Reference proteome</keyword>
<proteinExistence type="predicted"/>
<evidence type="ECO:0000313" key="5">
    <source>
        <dbReference type="Proteomes" id="UP000626092"/>
    </source>
</evidence>
<feature type="compositionally biased region" description="Basic and acidic residues" evidence="2">
    <location>
        <begin position="333"/>
        <end position="347"/>
    </location>
</feature>
<organism evidence="4 5">
    <name type="scientific">Rhododendron simsii</name>
    <name type="common">Sims's rhododendron</name>
    <dbReference type="NCBI Taxonomy" id="118357"/>
    <lineage>
        <taxon>Eukaryota</taxon>
        <taxon>Viridiplantae</taxon>
        <taxon>Streptophyta</taxon>
        <taxon>Embryophyta</taxon>
        <taxon>Tracheophyta</taxon>
        <taxon>Spermatophyta</taxon>
        <taxon>Magnoliopsida</taxon>
        <taxon>eudicotyledons</taxon>
        <taxon>Gunneridae</taxon>
        <taxon>Pentapetalae</taxon>
        <taxon>asterids</taxon>
        <taxon>Ericales</taxon>
        <taxon>Ericaceae</taxon>
        <taxon>Ericoideae</taxon>
        <taxon>Rhodoreae</taxon>
        <taxon>Rhododendron</taxon>
    </lineage>
</organism>
<comment type="caution">
    <text evidence="4">The sequence shown here is derived from an EMBL/GenBank/DDBJ whole genome shotgun (WGS) entry which is preliminary data.</text>
</comment>
<evidence type="ECO:0000259" key="3">
    <source>
        <dbReference type="PROSITE" id="PS51840"/>
    </source>
</evidence>
<feature type="coiled-coil region" evidence="1">
    <location>
        <begin position="532"/>
        <end position="662"/>
    </location>
</feature>
<gene>
    <name evidence="4" type="ORF">RHSIM_Rhsim07G0091800</name>
</gene>
<feature type="compositionally biased region" description="Basic and acidic residues" evidence="2">
    <location>
        <begin position="296"/>
        <end position="315"/>
    </location>
</feature>
<dbReference type="PANTHER" id="PTHR34452">
    <property type="entry name" value="MYOSIN HEAVY CHAIN-RELATED PROTEIN"/>
    <property type="match status" value="1"/>
</dbReference>
<feature type="coiled-coil region" evidence="1">
    <location>
        <begin position="688"/>
        <end position="947"/>
    </location>
</feature>
<dbReference type="Gene3D" id="1.10.287.1490">
    <property type="match status" value="1"/>
</dbReference>
<dbReference type="PANTHER" id="PTHR34452:SF7">
    <property type="entry name" value="MYOSIN HEAVY CHAIN-RELATED PROTEIN"/>
    <property type="match status" value="1"/>
</dbReference>
<name>A0A834GTH5_RHOSS</name>
<feature type="domain" description="C2 NT-type" evidence="3">
    <location>
        <begin position="6"/>
        <end position="141"/>
    </location>
</feature>
<dbReference type="Pfam" id="PF10358">
    <property type="entry name" value="NT-C2"/>
    <property type="match status" value="1"/>
</dbReference>